<dbReference type="CDD" id="cd00685">
    <property type="entry name" value="Trans_IPPS_HT"/>
    <property type="match status" value="1"/>
</dbReference>
<dbReference type="PROSITE" id="PS00723">
    <property type="entry name" value="POLYPRENYL_SYNTHASE_1"/>
    <property type="match status" value="1"/>
</dbReference>
<reference evidence="7 8" key="1">
    <citation type="journal article" date="2019" name="Int. J. Syst. Evol. Microbiol.">
        <title>The Global Catalogue of Microorganisms (GCM) 10K type strain sequencing project: providing services to taxonomists for standard genome sequencing and annotation.</title>
        <authorList>
            <consortium name="The Broad Institute Genomics Platform"/>
            <consortium name="The Broad Institute Genome Sequencing Center for Infectious Disease"/>
            <person name="Wu L."/>
            <person name="Ma J."/>
        </authorList>
    </citation>
    <scope>NUCLEOTIDE SEQUENCE [LARGE SCALE GENOMIC DNA]</scope>
    <source>
        <strain evidence="7 8">JCM 10303</strain>
    </source>
</reference>
<evidence type="ECO:0000256" key="1">
    <source>
        <dbReference type="ARBA" id="ARBA00001946"/>
    </source>
</evidence>
<dbReference type="Pfam" id="PF00348">
    <property type="entry name" value="polyprenyl_synt"/>
    <property type="match status" value="1"/>
</dbReference>
<dbReference type="PANTHER" id="PTHR12001">
    <property type="entry name" value="GERANYLGERANYL PYROPHOSPHATE SYNTHASE"/>
    <property type="match status" value="1"/>
</dbReference>
<evidence type="ECO:0000256" key="5">
    <source>
        <dbReference type="ARBA" id="ARBA00022842"/>
    </source>
</evidence>
<organism evidence="7 8">
    <name type="scientific">Saccharopolyspora erythraea</name>
    <name type="common">Streptomyces erythraeus</name>
    <dbReference type="NCBI Taxonomy" id="1836"/>
    <lineage>
        <taxon>Bacteria</taxon>
        <taxon>Bacillati</taxon>
        <taxon>Actinomycetota</taxon>
        <taxon>Actinomycetes</taxon>
        <taxon>Pseudonocardiales</taxon>
        <taxon>Pseudonocardiaceae</taxon>
        <taxon>Saccharopolyspora</taxon>
    </lineage>
</organism>
<dbReference type="Proteomes" id="UP001500729">
    <property type="component" value="Unassembled WGS sequence"/>
</dbReference>
<comment type="similarity">
    <text evidence="2 6">Belongs to the FPP/GGPP synthase family.</text>
</comment>
<dbReference type="RefSeq" id="WP_231849950.1">
    <property type="nucleotide sequence ID" value="NZ_BAAAGS010000015.1"/>
</dbReference>
<dbReference type="EMBL" id="BAAAGS010000015">
    <property type="protein sequence ID" value="GAA0526775.1"/>
    <property type="molecule type" value="Genomic_DNA"/>
</dbReference>
<name>A0ABN1CUS0_SACER</name>
<gene>
    <name evidence="7" type="ORF">GCM10009533_27640</name>
</gene>
<dbReference type="InterPro" id="IPR033749">
    <property type="entry name" value="Polyprenyl_synt_CS"/>
</dbReference>
<keyword evidence="3 6" id="KW-0808">Transferase</keyword>
<keyword evidence="5" id="KW-0460">Magnesium</keyword>
<dbReference type="SFLD" id="SFLDS00005">
    <property type="entry name" value="Isoprenoid_Synthase_Type_I"/>
    <property type="match status" value="1"/>
</dbReference>
<evidence type="ECO:0000256" key="4">
    <source>
        <dbReference type="ARBA" id="ARBA00022723"/>
    </source>
</evidence>
<comment type="caution">
    <text evidence="7">The sequence shown here is derived from an EMBL/GenBank/DDBJ whole genome shotgun (WGS) entry which is preliminary data.</text>
</comment>
<dbReference type="SUPFAM" id="SSF48576">
    <property type="entry name" value="Terpenoid synthases"/>
    <property type="match status" value="1"/>
</dbReference>
<keyword evidence="8" id="KW-1185">Reference proteome</keyword>
<evidence type="ECO:0000256" key="3">
    <source>
        <dbReference type="ARBA" id="ARBA00022679"/>
    </source>
</evidence>
<dbReference type="PANTHER" id="PTHR12001:SF85">
    <property type="entry name" value="SHORT CHAIN ISOPRENYL DIPHOSPHATE SYNTHASE"/>
    <property type="match status" value="1"/>
</dbReference>
<dbReference type="SFLD" id="SFLDG01017">
    <property type="entry name" value="Polyprenyl_Transferase_Like"/>
    <property type="match status" value="1"/>
</dbReference>
<proteinExistence type="inferred from homology"/>
<dbReference type="PROSITE" id="PS00444">
    <property type="entry name" value="POLYPRENYL_SYNTHASE_2"/>
    <property type="match status" value="1"/>
</dbReference>
<accession>A0ABN1CUS0</accession>
<evidence type="ECO:0000313" key="7">
    <source>
        <dbReference type="EMBL" id="GAA0526775.1"/>
    </source>
</evidence>
<evidence type="ECO:0000256" key="6">
    <source>
        <dbReference type="RuleBase" id="RU004466"/>
    </source>
</evidence>
<evidence type="ECO:0000313" key="8">
    <source>
        <dbReference type="Proteomes" id="UP001500729"/>
    </source>
</evidence>
<protein>
    <submittedName>
        <fullName evidence="7">Polyprenyl synthetase family protein</fullName>
    </submittedName>
</protein>
<sequence length="375" mass="40519">MPVPHLAREQATAEDAVVEADLPGRVQETLADYLRTRRTQSRELDAAFATAVDELVRFVLGGGKRIRPTFAWWGWRAAGGAADGPQAQAMLRAASSLELLQACALVHDDLIDDSDTRRGNPTVHQAFAALHRHQRWNGEDRQFGMAAAILLGDLALAWADDMLHASGLPPEAMARGLRPWRAMRTEVLAGQYLDLLGPVRGDETPQAALRIDELKSASYTVQRPLELGAELAGADETALEALRRFGSDIGVAFQLRDDLLGVFGDPEVTGKPAGDDLREGKRTLLIAEALESAQGQGDQDALDLLRGVLGDENLDEKRVEQSREALRRLGAVDAVERRITELTGTAMAALHGAGLAEPAASRLAELAVAVTDRNR</sequence>
<evidence type="ECO:0000256" key="2">
    <source>
        <dbReference type="ARBA" id="ARBA00006706"/>
    </source>
</evidence>
<dbReference type="InterPro" id="IPR000092">
    <property type="entry name" value="Polyprenyl_synt"/>
</dbReference>
<dbReference type="InterPro" id="IPR008949">
    <property type="entry name" value="Isoprenoid_synthase_dom_sf"/>
</dbReference>
<dbReference type="Gene3D" id="1.10.600.10">
    <property type="entry name" value="Farnesyl Diphosphate Synthase"/>
    <property type="match status" value="1"/>
</dbReference>
<keyword evidence="4" id="KW-0479">Metal-binding</keyword>
<comment type="cofactor">
    <cofactor evidence="1">
        <name>Mg(2+)</name>
        <dbReference type="ChEBI" id="CHEBI:18420"/>
    </cofactor>
</comment>